<reference evidence="2" key="1">
    <citation type="submission" date="2016-10" db="EMBL/GenBank/DDBJ databases">
        <authorList>
            <person name="Varghese N."/>
            <person name="Submissions S."/>
        </authorList>
    </citation>
    <scope>NUCLEOTIDE SEQUENCE [LARGE SCALE GENOMIC DNA]</scope>
    <source>
        <strain evidence="2">IBRC-M 10761</strain>
    </source>
</reference>
<dbReference type="AlphaFoldDB" id="A0A1H6TGR2"/>
<dbReference type="OrthoDB" id="962879at2"/>
<name>A0A1H6TGR2_9BACT</name>
<keyword evidence="2" id="KW-1185">Reference proteome</keyword>
<organism evidence="1 2">
    <name type="scientific">Cyclobacterium xiamenense</name>
    <dbReference type="NCBI Taxonomy" id="1297121"/>
    <lineage>
        <taxon>Bacteria</taxon>
        <taxon>Pseudomonadati</taxon>
        <taxon>Bacteroidota</taxon>
        <taxon>Cytophagia</taxon>
        <taxon>Cytophagales</taxon>
        <taxon>Cyclobacteriaceae</taxon>
        <taxon>Cyclobacterium</taxon>
    </lineage>
</organism>
<accession>A0A1H6TGR2</accession>
<gene>
    <name evidence="1" type="ORF">SAMN05192553_101304</name>
</gene>
<protein>
    <submittedName>
        <fullName evidence="1">Uncharacterized protein</fullName>
    </submittedName>
</protein>
<sequence length="114" mass="12836">MELLLIFHIVFSPEVMNAQASLDGIWNMGQDNTTIEITEDNVYEGRIASSDNTNAKIGNIIPKDVKSVGGKWKGKMYSPKRNEWYDAVIALEEKQLLLTVGSGFKSKTLKWTKE</sequence>
<dbReference type="Proteomes" id="UP000199403">
    <property type="component" value="Unassembled WGS sequence"/>
</dbReference>
<evidence type="ECO:0000313" key="2">
    <source>
        <dbReference type="Proteomes" id="UP000199403"/>
    </source>
</evidence>
<dbReference type="EMBL" id="FNZH01000001">
    <property type="protein sequence ID" value="SEI79218.1"/>
    <property type="molecule type" value="Genomic_DNA"/>
</dbReference>
<proteinExistence type="predicted"/>
<dbReference type="RefSeq" id="WP_092168491.1">
    <property type="nucleotide sequence ID" value="NZ_FNZH01000001.1"/>
</dbReference>
<dbReference type="STRING" id="1416801.SAMN05192553_101304"/>
<evidence type="ECO:0000313" key="1">
    <source>
        <dbReference type="EMBL" id="SEI79218.1"/>
    </source>
</evidence>